<dbReference type="GO" id="GO:0003676">
    <property type="term" value="F:nucleic acid binding"/>
    <property type="evidence" value="ECO:0007669"/>
    <property type="project" value="InterPro"/>
</dbReference>
<comment type="caution">
    <text evidence="3">The sequence shown here is derived from an EMBL/GenBank/DDBJ whole genome shotgun (WGS) entry which is preliminary data.</text>
</comment>
<dbReference type="NCBIfam" id="NF009150">
    <property type="entry name" value="PRK12497.1-3"/>
    <property type="match status" value="1"/>
</dbReference>
<sequence length="118" mass="13792">MAVHNDKGKEAENLAKDWLIGRGYEFVEANYRSGHAEIDLIFKHKGIMVFVEVKFRSGTGFGYAEEFVDGTKRKLLIKAADNFVYERDWHNDIRFDIIGVYRDQNGNVNFKQFEDAFY</sequence>
<dbReference type="Gene3D" id="3.40.1350.10">
    <property type="match status" value="1"/>
</dbReference>
<dbReference type="PANTHER" id="PTHR34039">
    <property type="entry name" value="UPF0102 PROTEIN YRAN"/>
    <property type="match status" value="1"/>
</dbReference>
<evidence type="ECO:0000313" key="3">
    <source>
        <dbReference type="EMBL" id="MCR9016324.1"/>
    </source>
</evidence>
<dbReference type="InterPro" id="IPR003509">
    <property type="entry name" value="UPF0102_YraN-like"/>
</dbReference>
<evidence type="ECO:0000256" key="2">
    <source>
        <dbReference type="HAMAP-Rule" id="MF_00048"/>
    </source>
</evidence>
<protein>
    <recommendedName>
        <fullName evidence="2">UPF0102 protein NU887_14860</fullName>
    </recommendedName>
</protein>
<accession>A0A9X2SZD9</accession>
<gene>
    <name evidence="3" type="ORF">NU887_14860</name>
</gene>
<proteinExistence type="inferred from homology"/>
<evidence type="ECO:0000313" key="4">
    <source>
        <dbReference type="Proteomes" id="UP001142175"/>
    </source>
</evidence>
<evidence type="ECO:0000256" key="1">
    <source>
        <dbReference type="ARBA" id="ARBA00006738"/>
    </source>
</evidence>
<dbReference type="SUPFAM" id="SSF52980">
    <property type="entry name" value="Restriction endonuclease-like"/>
    <property type="match status" value="1"/>
</dbReference>
<reference evidence="3" key="1">
    <citation type="submission" date="2022-08" db="EMBL/GenBank/DDBJ databases">
        <authorList>
            <person name="Zhang D."/>
        </authorList>
    </citation>
    <scope>NUCLEOTIDE SEQUENCE</scope>
    <source>
        <strain evidence="3">XJ19-11</strain>
    </source>
</reference>
<dbReference type="InterPro" id="IPR011856">
    <property type="entry name" value="tRNA_endonuc-like_dom_sf"/>
</dbReference>
<keyword evidence="4" id="KW-1185">Reference proteome</keyword>
<dbReference type="Pfam" id="PF02021">
    <property type="entry name" value="UPF0102"/>
    <property type="match status" value="1"/>
</dbReference>
<dbReference type="PANTHER" id="PTHR34039:SF1">
    <property type="entry name" value="UPF0102 PROTEIN YRAN"/>
    <property type="match status" value="1"/>
</dbReference>
<dbReference type="CDD" id="cd20736">
    <property type="entry name" value="PoNe_Nuclease"/>
    <property type="match status" value="1"/>
</dbReference>
<dbReference type="Proteomes" id="UP001142175">
    <property type="component" value="Unassembled WGS sequence"/>
</dbReference>
<dbReference type="HAMAP" id="MF_00048">
    <property type="entry name" value="UPF0102"/>
    <property type="match status" value="1"/>
</dbReference>
<name>A0A9X2SZD9_9BACT</name>
<organism evidence="3 4">
    <name type="scientific">Aquiflexum gelatinilyticum</name>
    <dbReference type="NCBI Taxonomy" id="2961943"/>
    <lineage>
        <taxon>Bacteria</taxon>
        <taxon>Pseudomonadati</taxon>
        <taxon>Bacteroidota</taxon>
        <taxon>Cytophagia</taxon>
        <taxon>Cytophagales</taxon>
        <taxon>Cyclobacteriaceae</taxon>
        <taxon>Aquiflexum</taxon>
    </lineage>
</organism>
<dbReference type="InterPro" id="IPR011335">
    <property type="entry name" value="Restrct_endonuc-II-like"/>
</dbReference>
<dbReference type="AlphaFoldDB" id="A0A9X2SZD9"/>
<comment type="similarity">
    <text evidence="1 2">Belongs to the UPF0102 family.</text>
</comment>
<dbReference type="RefSeq" id="WP_258424174.1">
    <property type="nucleotide sequence ID" value="NZ_JANSUY010000014.1"/>
</dbReference>
<dbReference type="NCBIfam" id="TIGR00252">
    <property type="entry name" value="YraN family protein"/>
    <property type="match status" value="1"/>
</dbReference>
<dbReference type="EMBL" id="JANSUY010000014">
    <property type="protein sequence ID" value="MCR9016324.1"/>
    <property type="molecule type" value="Genomic_DNA"/>
</dbReference>